<proteinExistence type="predicted"/>
<dbReference type="InterPro" id="IPR050397">
    <property type="entry name" value="Env_Response_Regulators"/>
</dbReference>
<keyword evidence="2 5" id="KW-0812">Transmembrane</keyword>
<comment type="subcellular location">
    <subcellularLocation>
        <location evidence="1">Membrane</location>
        <topology evidence="1">Multi-pass membrane protein</topology>
    </subcellularLocation>
</comment>
<feature type="transmembrane region" description="Helical" evidence="5">
    <location>
        <begin position="560"/>
        <end position="578"/>
    </location>
</feature>
<dbReference type="CDD" id="cd00038">
    <property type="entry name" value="CAP_ED"/>
    <property type="match status" value="2"/>
</dbReference>
<evidence type="ECO:0000313" key="8">
    <source>
        <dbReference type="Proteomes" id="UP001193680"/>
    </source>
</evidence>
<evidence type="ECO:0000256" key="5">
    <source>
        <dbReference type="SAM" id="Phobius"/>
    </source>
</evidence>
<feature type="transmembrane region" description="Helical" evidence="5">
    <location>
        <begin position="533"/>
        <end position="554"/>
    </location>
</feature>
<keyword evidence="3 5" id="KW-1133">Transmembrane helix</keyword>
<name>A0ABS0BZ04_9GAMM</name>
<dbReference type="PANTHER" id="PTHR24567">
    <property type="entry name" value="CRP FAMILY TRANSCRIPTIONAL REGULATORY PROTEIN"/>
    <property type="match status" value="1"/>
</dbReference>
<protein>
    <submittedName>
        <fullName evidence="7">Cyclic nucleotide-binding domain-containing protein</fullName>
    </submittedName>
</protein>
<dbReference type="Pfam" id="PF00027">
    <property type="entry name" value="cNMP_binding"/>
    <property type="match status" value="2"/>
</dbReference>
<dbReference type="InterPro" id="IPR014710">
    <property type="entry name" value="RmlC-like_jellyroll"/>
</dbReference>
<feature type="transmembrane region" description="Helical" evidence="5">
    <location>
        <begin position="67"/>
        <end position="84"/>
    </location>
</feature>
<dbReference type="RefSeq" id="WP_185978210.1">
    <property type="nucleotide sequence ID" value="NZ_JACBGI020000010.1"/>
</dbReference>
<accession>A0ABS0BZ04</accession>
<feature type="domain" description="Cyclic nucleotide-binding" evidence="6">
    <location>
        <begin position="303"/>
        <end position="404"/>
    </location>
</feature>
<dbReference type="InterPro" id="IPR000595">
    <property type="entry name" value="cNMP-bd_dom"/>
</dbReference>
<dbReference type="InterPro" id="IPR003689">
    <property type="entry name" value="ZIP"/>
</dbReference>
<feature type="domain" description="Cyclic nucleotide-binding" evidence="6">
    <location>
        <begin position="125"/>
        <end position="243"/>
    </location>
</feature>
<gene>
    <name evidence="7" type="ORF">H8792_006915</name>
</gene>
<dbReference type="SUPFAM" id="SSF51206">
    <property type="entry name" value="cAMP-binding domain-like"/>
    <property type="match status" value="2"/>
</dbReference>
<dbReference type="Pfam" id="PF02535">
    <property type="entry name" value="Zip"/>
    <property type="match status" value="1"/>
</dbReference>
<sequence length="611" mass="68315">MLIESIVIAALLMGLLSALSLPLGALTTLIWMPSERTVAWLMAFGAGALLSAVTIDLFAPAIQNSEFFPVAIGSIIGSLFYLLLNKQLNQKGGFLRKTATLLQYLRHQQKLQNKQLILSVNRLKLFDSLTAEDRQLLYSMFEVRSYKANSIIFHQGDLLNEFYIVQQGSVNLRKASLGLKVVEELEENDAFGYLGFLSSMSSVFTAQTDEEVTLWVLSREKFNRMLQESATFYDVLREYFEQTSEVENYLVQEQGLTPEQSARQQAYVSGILQQERRLPFNRESRDQYDQAFSRLNHARRFAFMQKNSKAINTVIAGNLKLRRLKAGETLFARGSDADRLYLLESGSIELINPKNHATFYEKLSPGDYFGGMAFVVGGRHSSTAIATTDVSFWILERKDYEAILRQIPAMYEKLQIYLKDHQVHDYLTRDQRLTPTKAELWVKSSIKHLMPDKLPSLSSVNKKLYEHQAAYMAIWLGIFLDGIPESLMIGTHVTDGHFLSISLIAALFISNYPEALSSSASMKEQGFSFRQIFGAWFSLMLLTGLGAAIGSVALSDVGSSGFALISGIAAGAMLTVIAETMLPEAYARGGSIVGFVTLVGFLSALMFKMFD</sequence>
<dbReference type="SMART" id="SM00100">
    <property type="entry name" value="cNMP"/>
    <property type="match status" value="2"/>
</dbReference>
<dbReference type="PROSITE" id="PS50042">
    <property type="entry name" value="CNMP_BINDING_3"/>
    <property type="match status" value="2"/>
</dbReference>
<evidence type="ECO:0000313" key="7">
    <source>
        <dbReference type="EMBL" id="MBF6058071.1"/>
    </source>
</evidence>
<keyword evidence="4 5" id="KW-0472">Membrane</keyword>
<evidence type="ECO:0000256" key="2">
    <source>
        <dbReference type="ARBA" id="ARBA00022692"/>
    </source>
</evidence>
<dbReference type="PANTHER" id="PTHR24567:SF26">
    <property type="entry name" value="REGULATORY PROTEIN YEIL"/>
    <property type="match status" value="1"/>
</dbReference>
<feature type="transmembrane region" description="Helical" evidence="5">
    <location>
        <begin position="590"/>
        <end position="610"/>
    </location>
</feature>
<organism evidence="7 8">
    <name type="scientific">Thiomicrorhabdus heinhorstiae</name>
    <dbReference type="NCBI Taxonomy" id="2748010"/>
    <lineage>
        <taxon>Bacteria</taxon>
        <taxon>Pseudomonadati</taxon>
        <taxon>Pseudomonadota</taxon>
        <taxon>Gammaproteobacteria</taxon>
        <taxon>Thiotrichales</taxon>
        <taxon>Piscirickettsiaceae</taxon>
        <taxon>Thiomicrorhabdus</taxon>
    </lineage>
</organism>
<reference evidence="7 8" key="1">
    <citation type="submission" date="2020-11" db="EMBL/GenBank/DDBJ databases">
        <title>Sulfur oxidizing isolate from Hospital Hole Sinkhole.</title>
        <authorList>
            <person name="Scott K.M."/>
        </authorList>
    </citation>
    <scope>NUCLEOTIDE SEQUENCE [LARGE SCALE GENOMIC DNA]</scope>
    <source>
        <strain evidence="7 8">HH1</strain>
    </source>
</reference>
<evidence type="ECO:0000256" key="1">
    <source>
        <dbReference type="ARBA" id="ARBA00004141"/>
    </source>
</evidence>
<evidence type="ECO:0000259" key="6">
    <source>
        <dbReference type="PROSITE" id="PS50042"/>
    </source>
</evidence>
<feature type="transmembrane region" description="Helical" evidence="5">
    <location>
        <begin position="6"/>
        <end position="31"/>
    </location>
</feature>
<evidence type="ECO:0000256" key="3">
    <source>
        <dbReference type="ARBA" id="ARBA00022989"/>
    </source>
</evidence>
<feature type="transmembrane region" description="Helical" evidence="5">
    <location>
        <begin position="38"/>
        <end position="61"/>
    </location>
</feature>
<dbReference type="Gene3D" id="2.60.120.10">
    <property type="entry name" value="Jelly Rolls"/>
    <property type="match status" value="2"/>
</dbReference>
<evidence type="ECO:0000256" key="4">
    <source>
        <dbReference type="ARBA" id="ARBA00023136"/>
    </source>
</evidence>
<keyword evidence="8" id="KW-1185">Reference proteome</keyword>
<dbReference type="EMBL" id="JACBGI020000010">
    <property type="protein sequence ID" value="MBF6058071.1"/>
    <property type="molecule type" value="Genomic_DNA"/>
</dbReference>
<dbReference type="InterPro" id="IPR018490">
    <property type="entry name" value="cNMP-bd_dom_sf"/>
</dbReference>
<dbReference type="Proteomes" id="UP001193680">
    <property type="component" value="Unassembled WGS sequence"/>
</dbReference>
<comment type="caution">
    <text evidence="7">The sequence shown here is derived from an EMBL/GenBank/DDBJ whole genome shotgun (WGS) entry which is preliminary data.</text>
</comment>